<evidence type="ECO:0000256" key="6">
    <source>
        <dbReference type="ARBA" id="ARBA00012180"/>
    </source>
</evidence>
<evidence type="ECO:0000256" key="14">
    <source>
        <dbReference type="HAMAP-Rule" id="MF_00052"/>
    </source>
</evidence>
<sequence>MIFPTLEIESSLWAKGYRFIAGIDEVGRGSWAGPLVAAGVILPTDFKVPQGLADSKLVKPQSRTKLAKLIKKTALGYYVAEISSYEIDKIGVGKATFVAFRKIFNSISPKADFCIIDAFHVKYLNRKKQMAVKDGDKISASIAAASIIAKVYRDKLMKSLHFVYPNYGFGKHKGYGTKSHQEAIKKFGFTKIHRKSYNLDFIFA</sequence>
<dbReference type="GO" id="GO:0003723">
    <property type="term" value="F:RNA binding"/>
    <property type="evidence" value="ECO:0007669"/>
    <property type="project" value="UniProtKB-UniRule"/>
</dbReference>
<dbReference type="Proteomes" id="UP000179102">
    <property type="component" value="Unassembled WGS sequence"/>
</dbReference>
<dbReference type="NCBIfam" id="NF000595">
    <property type="entry name" value="PRK00015.1-3"/>
    <property type="match status" value="1"/>
</dbReference>
<keyword evidence="12 14" id="KW-0378">Hydrolase</keyword>
<evidence type="ECO:0000256" key="13">
    <source>
        <dbReference type="ARBA" id="ARBA00023211"/>
    </source>
</evidence>
<dbReference type="GO" id="GO:0043137">
    <property type="term" value="P:DNA replication, removal of RNA primer"/>
    <property type="evidence" value="ECO:0007669"/>
    <property type="project" value="TreeGrafter"/>
</dbReference>
<evidence type="ECO:0000256" key="9">
    <source>
        <dbReference type="ARBA" id="ARBA00022722"/>
    </source>
</evidence>
<evidence type="ECO:0000256" key="16">
    <source>
        <dbReference type="RuleBase" id="RU003515"/>
    </source>
</evidence>
<comment type="subcellular location">
    <subcellularLocation>
        <location evidence="4 14">Cytoplasm</location>
    </subcellularLocation>
</comment>
<keyword evidence="13 14" id="KW-0464">Manganese</keyword>
<comment type="caution">
    <text evidence="18">The sequence shown here is derived from an EMBL/GenBank/DDBJ whole genome shotgun (WGS) entry which is preliminary data.</text>
</comment>
<dbReference type="InterPro" id="IPR001352">
    <property type="entry name" value="RNase_HII/HIII"/>
</dbReference>
<dbReference type="InterPro" id="IPR012337">
    <property type="entry name" value="RNaseH-like_sf"/>
</dbReference>
<comment type="cofactor">
    <cofactor evidence="2">
        <name>Mg(2+)</name>
        <dbReference type="ChEBI" id="CHEBI:18420"/>
    </cofactor>
</comment>
<dbReference type="Pfam" id="PF01351">
    <property type="entry name" value="RNase_HII"/>
    <property type="match status" value="1"/>
</dbReference>
<dbReference type="PANTHER" id="PTHR10954">
    <property type="entry name" value="RIBONUCLEASE H2 SUBUNIT A"/>
    <property type="match status" value="1"/>
</dbReference>
<reference evidence="18 19" key="1">
    <citation type="journal article" date="2016" name="Nat. Commun.">
        <title>Thousands of microbial genomes shed light on interconnected biogeochemical processes in an aquifer system.</title>
        <authorList>
            <person name="Anantharaman K."/>
            <person name="Brown C.T."/>
            <person name="Hug L.A."/>
            <person name="Sharon I."/>
            <person name="Castelle C.J."/>
            <person name="Probst A.J."/>
            <person name="Thomas B.C."/>
            <person name="Singh A."/>
            <person name="Wilkins M.J."/>
            <person name="Karaoz U."/>
            <person name="Brodie E.L."/>
            <person name="Williams K.H."/>
            <person name="Hubbard S.S."/>
            <person name="Banfield J.F."/>
        </authorList>
    </citation>
    <scope>NUCLEOTIDE SEQUENCE [LARGE SCALE GENOMIC DNA]</scope>
</reference>
<evidence type="ECO:0000313" key="18">
    <source>
        <dbReference type="EMBL" id="OGD87615.1"/>
    </source>
</evidence>
<dbReference type="InterPro" id="IPR036397">
    <property type="entry name" value="RNaseH_sf"/>
</dbReference>
<evidence type="ECO:0000256" key="11">
    <source>
        <dbReference type="ARBA" id="ARBA00022759"/>
    </source>
</evidence>
<dbReference type="EMBL" id="MFAZ01000011">
    <property type="protein sequence ID" value="OGD87615.1"/>
    <property type="molecule type" value="Genomic_DNA"/>
</dbReference>
<dbReference type="PANTHER" id="PTHR10954:SF18">
    <property type="entry name" value="RIBONUCLEASE HII"/>
    <property type="match status" value="1"/>
</dbReference>
<evidence type="ECO:0000256" key="2">
    <source>
        <dbReference type="ARBA" id="ARBA00001946"/>
    </source>
</evidence>
<comment type="catalytic activity">
    <reaction evidence="1 14 15 16">
        <text>Endonucleolytic cleavage to 5'-phosphomonoester.</text>
        <dbReference type="EC" id="3.1.26.4"/>
    </reaction>
</comment>
<feature type="domain" description="RNase H type-2" evidence="17">
    <location>
        <begin position="18"/>
        <end position="204"/>
    </location>
</feature>
<dbReference type="AlphaFoldDB" id="A0A1F5G719"/>
<evidence type="ECO:0000256" key="5">
    <source>
        <dbReference type="ARBA" id="ARBA00007383"/>
    </source>
</evidence>
<dbReference type="GO" id="GO:0030145">
    <property type="term" value="F:manganese ion binding"/>
    <property type="evidence" value="ECO:0007669"/>
    <property type="project" value="UniProtKB-UniRule"/>
</dbReference>
<comment type="function">
    <text evidence="3 14 16">Endonuclease that specifically degrades the RNA of RNA-DNA hybrids.</text>
</comment>
<evidence type="ECO:0000256" key="3">
    <source>
        <dbReference type="ARBA" id="ARBA00004065"/>
    </source>
</evidence>
<feature type="binding site" evidence="14 15">
    <location>
        <position position="117"/>
    </location>
    <ligand>
        <name>a divalent metal cation</name>
        <dbReference type="ChEBI" id="CHEBI:60240"/>
    </ligand>
</feature>
<dbReference type="PROSITE" id="PS51975">
    <property type="entry name" value="RNASE_H_2"/>
    <property type="match status" value="1"/>
</dbReference>
<feature type="binding site" evidence="14 15">
    <location>
        <position position="24"/>
    </location>
    <ligand>
        <name>a divalent metal cation</name>
        <dbReference type="ChEBI" id="CHEBI:60240"/>
    </ligand>
</feature>
<evidence type="ECO:0000256" key="12">
    <source>
        <dbReference type="ARBA" id="ARBA00022801"/>
    </source>
</evidence>
<keyword evidence="11 14" id="KW-0255">Endonuclease</keyword>
<dbReference type="HAMAP" id="MF_00052_B">
    <property type="entry name" value="RNase_HII_B"/>
    <property type="match status" value="1"/>
</dbReference>
<evidence type="ECO:0000256" key="4">
    <source>
        <dbReference type="ARBA" id="ARBA00004496"/>
    </source>
</evidence>
<dbReference type="CDD" id="cd07182">
    <property type="entry name" value="RNase_HII_bacteria_HII_like"/>
    <property type="match status" value="1"/>
</dbReference>
<comment type="cofactor">
    <cofactor evidence="14 15">
        <name>Mn(2+)</name>
        <dbReference type="ChEBI" id="CHEBI:29035"/>
    </cofactor>
    <cofactor evidence="14 15">
        <name>Mg(2+)</name>
        <dbReference type="ChEBI" id="CHEBI:18420"/>
    </cofactor>
    <text evidence="14 15">Manganese or magnesium. Binds 1 divalent metal ion per monomer in the absence of substrate. May bind a second metal ion after substrate binding.</text>
</comment>
<name>A0A1F5G719_9BACT</name>
<dbReference type="GO" id="GO:0005737">
    <property type="term" value="C:cytoplasm"/>
    <property type="evidence" value="ECO:0007669"/>
    <property type="project" value="UniProtKB-SubCell"/>
</dbReference>
<evidence type="ECO:0000256" key="15">
    <source>
        <dbReference type="PROSITE-ProRule" id="PRU01319"/>
    </source>
</evidence>
<evidence type="ECO:0000256" key="1">
    <source>
        <dbReference type="ARBA" id="ARBA00000077"/>
    </source>
</evidence>
<protein>
    <recommendedName>
        <fullName evidence="7 14">Ribonuclease HII</fullName>
        <shortName evidence="14">RNase HII</shortName>
        <ecNumber evidence="6 14">3.1.26.4</ecNumber>
    </recommendedName>
</protein>
<dbReference type="STRING" id="1797711.A2870_02995"/>
<evidence type="ECO:0000256" key="7">
    <source>
        <dbReference type="ARBA" id="ARBA00019179"/>
    </source>
</evidence>
<dbReference type="GO" id="GO:0006298">
    <property type="term" value="P:mismatch repair"/>
    <property type="evidence" value="ECO:0007669"/>
    <property type="project" value="TreeGrafter"/>
</dbReference>
<proteinExistence type="inferred from homology"/>
<keyword evidence="10 14" id="KW-0479">Metal-binding</keyword>
<evidence type="ECO:0000256" key="8">
    <source>
        <dbReference type="ARBA" id="ARBA00022490"/>
    </source>
</evidence>
<gene>
    <name evidence="14" type="primary">rnhB</name>
    <name evidence="18" type="ORF">A2870_02995</name>
</gene>
<feature type="binding site" evidence="14 15">
    <location>
        <position position="25"/>
    </location>
    <ligand>
        <name>a divalent metal cation</name>
        <dbReference type="ChEBI" id="CHEBI:60240"/>
    </ligand>
</feature>
<evidence type="ECO:0000256" key="10">
    <source>
        <dbReference type="ARBA" id="ARBA00022723"/>
    </source>
</evidence>
<dbReference type="InterPro" id="IPR022898">
    <property type="entry name" value="RNase_HII"/>
</dbReference>
<keyword evidence="8 14" id="KW-0963">Cytoplasm</keyword>
<evidence type="ECO:0000259" key="17">
    <source>
        <dbReference type="PROSITE" id="PS51975"/>
    </source>
</evidence>
<dbReference type="SUPFAM" id="SSF53098">
    <property type="entry name" value="Ribonuclease H-like"/>
    <property type="match status" value="1"/>
</dbReference>
<dbReference type="Gene3D" id="3.30.420.10">
    <property type="entry name" value="Ribonuclease H-like superfamily/Ribonuclease H"/>
    <property type="match status" value="1"/>
</dbReference>
<comment type="similarity">
    <text evidence="5 14 16">Belongs to the RNase HII family.</text>
</comment>
<dbReference type="InterPro" id="IPR024567">
    <property type="entry name" value="RNase_HII/HIII_dom"/>
</dbReference>
<organism evidence="18 19">
    <name type="scientific">Candidatus Curtissbacteria bacterium RIFCSPHIGHO2_01_FULL_41_11</name>
    <dbReference type="NCBI Taxonomy" id="1797711"/>
    <lineage>
        <taxon>Bacteria</taxon>
        <taxon>Candidatus Curtissiibacteriota</taxon>
    </lineage>
</organism>
<evidence type="ECO:0000313" key="19">
    <source>
        <dbReference type="Proteomes" id="UP000179102"/>
    </source>
</evidence>
<keyword evidence="9 14" id="KW-0540">Nuclease</keyword>
<dbReference type="GO" id="GO:0004523">
    <property type="term" value="F:RNA-DNA hybrid ribonuclease activity"/>
    <property type="evidence" value="ECO:0007669"/>
    <property type="project" value="UniProtKB-UniRule"/>
</dbReference>
<dbReference type="EC" id="3.1.26.4" evidence="6 14"/>
<dbReference type="GO" id="GO:0032299">
    <property type="term" value="C:ribonuclease H2 complex"/>
    <property type="evidence" value="ECO:0007669"/>
    <property type="project" value="TreeGrafter"/>
</dbReference>
<accession>A0A1F5G719</accession>